<dbReference type="AlphaFoldDB" id="A0A955LGY1"/>
<comment type="caution">
    <text evidence="6">The sequence shown here is derived from an EMBL/GenBank/DDBJ whole genome shotgun (WGS) entry which is preliminary data.</text>
</comment>
<reference evidence="6" key="1">
    <citation type="submission" date="2020-04" db="EMBL/GenBank/DDBJ databases">
        <authorList>
            <person name="Zhang T."/>
        </authorList>
    </citation>
    <scope>NUCLEOTIDE SEQUENCE</scope>
    <source>
        <strain evidence="6">HKST-UBA01</strain>
    </source>
</reference>
<dbReference type="Proteomes" id="UP000701698">
    <property type="component" value="Unassembled WGS sequence"/>
</dbReference>
<sequence>MKSSLPPTHHRLNIVRIVFLILCTIIVGRLFSLQIINHGKYQVLAAKQHYYKRELIAERGKIYSSDGTLLATTQEAYLLYINPQEVEDVDALVEFLMKNIAFKSGPCLLSEAFDSAQNKKNECKLDEDGMKDAVKEKEESLKQSLSEEGRLWVPIMHGLSASLRDDLDAADMPGVYFESEKVRSYPEKELAAHVLGFVGSDEFGRPTGYFGLEGYYNGELTGTHGYIISEIDASGKPIPIGVFEPTEPKPGMDLVLTIRRELQYMLDQKLKEGVEKYRADYGSYILLNPKTGEVLAMGNYPSFDPGNWNEFLKGESDVSKVTNFKNYAISDNYEPGSVMKALTMSTGLDTGVITPDYIYNDTGPLPVQGYEIRTWNDKYHGNINIAKILQLSDNPGAAHVGMKIGSEKLQQYLYNFGIGAKTGIDLQGEEQGLVKPPSTWTDIDVATAAFGQGISVTPLQLISAMATIANNGVRMQPYVVKELHDPVENETIYLNPKFSTRVISEDTARTMRSMLQSVVDEGEFQWFVQHEGLDNYPIGGKTGTAQIPVAGGYDPNKTNVTFVGFSPVDDPTFVLLVRLNKPKTSTYSAETAIPLWLQMAKELIPYFGIAPK</sequence>
<feature type="transmembrane region" description="Helical" evidence="3">
    <location>
        <begin position="12"/>
        <end position="31"/>
    </location>
</feature>
<evidence type="ECO:0000313" key="7">
    <source>
        <dbReference type="Proteomes" id="UP000701698"/>
    </source>
</evidence>
<dbReference type="InterPro" id="IPR005311">
    <property type="entry name" value="PBP_dimer"/>
</dbReference>
<dbReference type="InterPro" id="IPR001460">
    <property type="entry name" value="PCN-bd_Tpept"/>
</dbReference>
<dbReference type="Gene3D" id="3.30.450.330">
    <property type="match status" value="1"/>
</dbReference>
<evidence type="ECO:0000256" key="3">
    <source>
        <dbReference type="SAM" id="Phobius"/>
    </source>
</evidence>
<dbReference type="PANTHER" id="PTHR30627:SF1">
    <property type="entry name" value="PEPTIDOGLYCAN D,D-TRANSPEPTIDASE FTSI"/>
    <property type="match status" value="1"/>
</dbReference>
<evidence type="ECO:0000256" key="1">
    <source>
        <dbReference type="ARBA" id="ARBA00004370"/>
    </source>
</evidence>
<evidence type="ECO:0000259" key="4">
    <source>
        <dbReference type="Pfam" id="PF00905"/>
    </source>
</evidence>
<name>A0A955LGY1_UNCKA</name>
<dbReference type="GO" id="GO:0008658">
    <property type="term" value="F:penicillin binding"/>
    <property type="evidence" value="ECO:0007669"/>
    <property type="project" value="InterPro"/>
</dbReference>
<accession>A0A955LGY1</accession>
<dbReference type="SUPFAM" id="SSF56519">
    <property type="entry name" value="Penicillin binding protein dimerisation domain"/>
    <property type="match status" value="1"/>
</dbReference>
<feature type="domain" description="Penicillin-binding protein transpeptidase" evidence="4">
    <location>
        <begin position="282"/>
        <end position="589"/>
    </location>
</feature>
<evidence type="ECO:0000313" key="6">
    <source>
        <dbReference type="EMBL" id="MCA9390248.1"/>
    </source>
</evidence>
<dbReference type="SUPFAM" id="SSF56601">
    <property type="entry name" value="beta-lactamase/transpeptidase-like"/>
    <property type="match status" value="1"/>
</dbReference>
<dbReference type="InterPro" id="IPR050515">
    <property type="entry name" value="Beta-lactam/transpept"/>
</dbReference>
<dbReference type="GO" id="GO:0071555">
    <property type="term" value="P:cell wall organization"/>
    <property type="evidence" value="ECO:0007669"/>
    <property type="project" value="TreeGrafter"/>
</dbReference>
<dbReference type="PANTHER" id="PTHR30627">
    <property type="entry name" value="PEPTIDOGLYCAN D,D-TRANSPEPTIDASE"/>
    <property type="match status" value="1"/>
</dbReference>
<gene>
    <name evidence="6" type="ORF">KC571_02485</name>
</gene>
<feature type="domain" description="Penicillin-binding protein dimerisation" evidence="5">
    <location>
        <begin position="57"/>
        <end position="238"/>
    </location>
</feature>
<dbReference type="Gene3D" id="3.40.710.10">
    <property type="entry name" value="DD-peptidase/beta-lactamase superfamily"/>
    <property type="match status" value="1"/>
</dbReference>
<proteinExistence type="predicted"/>
<organism evidence="6 7">
    <name type="scientific">candidate division WWE3 bacterium</name>
    <dbReference type="NCBI Taxonomy" id="2053526"/>
    <lineage>
        <taxon>Bacteria</taxon>
        <taxon>Katanobacteria</taxon>
    </lineage>
</organism>
<protein>
    <submittedName>
        <fullName evidence="6">Penicillin-binding protein 2</fullName>
    </submittedName>
</protein>
<dbReference type="Pfam" id="PF03717">
    <property type="entry name" value="PBP_dimer"/>
    <property type="match status" value="1"/>
</dbReference>
<keyword evidence="3" id="KW-1133">Transmembrane helix</keyword>
<dbReference type="Gene3D" id="3.90.1310.10">
    <property type="entry name" value="Penicillin-binding protein 2a (Domain 2)"/>
    <property type="match status" value="1"/>
</dbReference>
<keyword evidence="2 3" id="KW-0472">Membrane</keyword>
<comment type="subcellular location">
    <subcellularLocation>
        <location evidence="1">Membrane</location>
    </subcellularLocation>
</comment>
<dbReference type="Pfam" id="PF00905">
    <property type="entry name" value="Transpeptidase"/>
    <property type="match status" value="1"/>
</dbReference>
<dbReference type="GO" id="GO:0005886">
    <property type="term" value="C:plasma membrane"/>
    <property type="evidence" value="ECO:0007669"/>
    <property type="project" value="TreeGrafter"/>
</dbReference>
<dbReference type="InterPro" id="IPR012338">
    <property type="entry name" value="Beta-lactam/transpept-like"/>
</dbReference>
<keyword evidence="3" id="KW-0812">Transmembrane</keyword>
<evidence type="ECO:0000259" key="5">
    <source>
        <dbReference type="Pfam" id="PF03717"/>
    </source>
</evidence>
<dbReference type="EMBL" id="JAGQKX010000052">
    <property type="protein sequence ID" value="MCA9390248.1"/>
    <property type="molecule type" value="Genomic_DNA"/>
</dbReference>
<evidence type="ECO:0000256" key="2">
    <source>
        <dbReference type="ARBA" id="ARBA00023136"/>
    </source>
</evidence>
<dbReference type="InterPro" id="IPR036138">
    <property type="entry name" value="PBP_dimer_sf"/>
</dbReference>
<reference evidence="6" key="2">
    <citation type="journal article" date="2021" name="Microbiome">
        <title>Successional dynamics and alternative stable states in a saline activated sludge microbial community over 9 years.</title>
        <authorList>
            <person name="Wang Y."/>
            <person name="Ye J."/>
            <person name="Ju F."/>
            <person name="Liu L."/>
            <person name="Boyd J.A."/>
            <person name="Deng Y."/>
            <person name="Parks D.H."/>
            <person name="Jiang X."/>
            <person name="Yin X."/>
            <person name="Woodcroft B.J."/>
            <person name="Tyson G.W."/>
            <person name="Hugenholtz P."/>
            <person name="Polz M.F."/>
            <person name="Zhang T."/>
        </authorList>
    </citation>
    <scope>NUCLEOTIDE SEQUENCE</scope>
    <source>
        <strain evidence="6">HKST-UBA01</strain>
    </source>
</reference>